<protein>
    <submittedName>
        <fullName evidence="2">Phytanoyl-CoA dioxygenase family protein</fullName>
    </submittedName>
</protein>
<dbReference type="Pfam" id="PF05721">
    <property type="entry name" value="PhyH"/>
    <property type="match status" value="1"/>
</dbReference>
<dbReference type="GO" id="GO:0051213">
    <property type="term" value="F:dioxygenase activity"/>
    <property type="evidence" value="ECO:0007669"/>
    <property type="project" value="UniProtKB-KW"/>
</dbReference>
<dbReference type="SUPFAM" id="SSF51197">
    <property type="entry name" value="Clavaminate synthase-like"/>
    <property type="match status" value="1"/>
</dbReference>
<keyword evidence="2" id="KW-0223">Dioxygenase</keyword>
<gene>
    <name evidence="2" type="ORF">ABC969_08070</name>
</gene>
<evidence type="ECO:0000313" key="3">
    <source>
        <dbReference type="Proteomes" id="UP001404104"/>
    </source>
</evidence>
<proteinExistence type="predicted"/>
<sequence length="327" mass="36462">MMAPAQNLLPGIPLVESPLFTRSLDQMGLTENEREIAQQLHTRGYAVIDFPDADILARIDRVRANLTPRFGSHLDDPASIKAIGDQRIQDAWTFDEDVMAIAASPGIVDLLSKLYGRRAFPFQTLNFPVGTQQHPHSDSIHFSSLPERFMCGVWLALEDIHPDAGPLLYLPGTHKWPIISNAMIGRRGFKDVETPAQQPFEQAWMAMVDAVGIAPETFLARKGQALIWAANLLHGGSPQHDPTLTRWSQVTHYYFDDCIYYTPAYSDEAVGQFAVRNIVDISTGKPVANRYLGAPITAPSSARGKRGRWHKRLARVVMERFGGSARY</sequence>
<dbReference type="EMBL" id="JBDIMF010000002">
    <property type="protein sequence ID" value="MEN2786373.1"/>
    <property type="molecule type" value="Genomic_DNA"/>
</dbReference>
<comment type="cofactor">
    <cofactor evidence="1">
        <name>Fe(2+)</name>
        <dbReference type="ChEBI" id="CHEBI:29033"/>
    </cofactor>
</comment>
<dbReference type="Gene3D" id="2.60.120.620">
    <property type="entry name" value="q2cbj1_9rhob like domain"/>
    <property type="match status" value="1"/>
</dbReference>
<comment type="caution">
    <text evidence="2">The sequence shown here is derived from an EMBL/GenBank/DDBJ whole genome shotgun (WGS) entry which is preliminary data.</text>
</comment>
<evidence type="ECO:0000256" key="1">
    <source>
        <dbReference type="ARBA" id="ARBA00001954"/>
    </source>
</evidence>
<organism evidence="2 3">
    <name type="scientific">Sphingomonas qilianensis</name>
    <dbReference type="NCBI Taxonomy" id="1736690"/>
    <lineage>
        <taxon>Bacteria</taxon>
        <taxon>Pseudomonadati</taxon>
        <taxon>Pseudomonadota</taxon>
        <taxon>Alphaproteobacteria</taxon>
        <taxon>Sphingomonadales</taxon>
        <taxon>Sphingomonadaceae</taxon>
        <taxon>Sphingomonas</taxon>
    </lineage>
</organism>
<evidence type="ECO:0000313" key="2">
    <source>
        <dbReference type="EMBL" id="MEN2786373.1"/>
    </source>
</evidence>
<accession>A0ABU9XRB0</accession>
<keyword evidence="2" id="KW-0560">Oxidoreductase</keyword>
<dbReference type="RefSeq" id="WP_380808083.1">
    <property type="nucleotide sequence ID" value="NZ_JBHRXL010000002.1"/>
</dbReference>
<keyword evidence="3" id="KW-1185">Reference proteome</keyword>
<dbReference type="InterPro" id="IPR008775">
    <property type="entry name" value="Phytyl_CoA_dOase-like"/>
</dbReference>
<dbReference type="PANTHER" id="PTHR20883">
    <property type="entry name" value="PHYTANOYL-COA DIOXYGENASE DOMAIN CONTAINING 1"/>
    <property type="match status" value="1"/>
</dbReference>
<name>A0ABU9XRB0_9SPHN</name>
<dbReference type="PANTHER" id="PTHR20883:SF48">
    <property type="entry name" value="ECTOINE DIOXYGENASE"/>
    <property type="match status" value="1"/>
</dbReference>
<dbReference type="Proteomes" id="UP001404104">
    <property type="component" value="Unassembled WGS sequence"/>
</dbReference>
<reference evidence="2 3" key="1">
    <citation type="submission" date="2024-05" db="EMBL/GenBank/DDBJ databases">
        <authorList>
            <person name="Liu Q."/>
            <person name="Xin Y.-H."/>
        </authorList>
    </citation>
    <scope>NUCLEOTIDE SEQUENCE [LARGE SCALE GENOMIC DNA]</scope>
    <source>
        <strain evidence="2 3">CGMCC 1.15349</strain>
    </source>
</reference>